<feature type="transmembrane region" description="Helical" evidence="5">
    <location>
        <begin position="368"/>
        <end position="393"/>
    </location>
</feature>
<feature type="transmembrane region" description="Helical" evidence="5">
    <location>
        <begin position="332"/>
        <end position="356"/>
    </location>
</feature>
<evidence type="ECO:0000256" key="2">
    <source>
        <dbReference type="ARBA" id="ARBA00022692"/>
    </source>
</evidence>
<feature type="transmembrane region" description="Helical" evidence="5">
    <location>
        <begin position="306"/>
        <end position="325"/>
    </location>
</feature>
<dbReference type="Pfam" id="PF00083">
    <property type="entry name" value="Sugar_tr"/>
    <property type="match status" value="1"/>
</dbReference>
<proteinExistence type="evidence at transcript level"/>
<dbReference type="PANTHER" id="PTHR48021">
    <property type="match status" value="1"/>
</dbReference>
<feature type="transmembrane region" description="Helical" evidence="5">
    <location>
        <begin position="268"/>
        <end position="286"/>
    </location>
</feature>
<dbReference type="InterPro" id="IPR050549">
    <property type="entry name" value="MFS_Trehalose_Transporter"/>
</dbReference>
<keyword evidence="2 5" id="KW-0812">Transmembrane</keyword>
<organism evidence="6">
    <name type="scientific">Nilaparvata lugens</name>
    <name type="common">Brown planthopper</name>
    <dbReference type="NCBI Taxonomy" id="108931"/>
    <lineage>
        <taxon>Eukaryota</taxon>
        <taxon>Metazoa</taxon>
        <taxon>Ecdysozoa</taxon>
        <taxon>Arthropoda</taxon>
        <taxon>Hexapoda</taxon>
        <taxon>Insecta</taxon>
        <taxon>Pterygota</taxon>
        <taxon>Neoptera</taxon>
        <taxon>Paraneoptera</taxon>
        <taxon>Hemiptera</taxon>
        <taxon>Auchenorrhyncha</taxon>
        <taxon>Fulgoroidea</taxon>
        <taxon>Delphacidae</taxon>
        <taxon>Delphacinae</taxon>
        <taxon>Nilaparvata</taxon>
    </lineage>
</organism>
<keyword evidence="6" id="KW-0813">Transport</keyword>
<dbReference type="OrthoDB" id="6605488at2759"/>
<evidence type="ECO:0000313" key="6">
    <source>
        <dbReference type="EMBL" id="BAQ02363.1"/>
    </source>
</evidence>
<reference evidence="6" key="1">
    <citation type="submission" date="2014-01" db="EMBL/GenBank/DDBJ databases">
        <title>Herbivory-induced expression of glucose transporter gene of the brown planthopper, Nilaparvata lugens.</title>
        <authorList>
            <person name="Kikuta S."/>
            <person name="Kobayashi T."/>
            <person name="Kikawada T."/>
            <person name="Suetsugu Y."/>
            <person name="Sato R."/>
            <person name="Nakashima R."/>
            <person name="Noda H."/>
        </authorList>
    </citation>
    <scope>NUCLEOTIDE SEQUENCE</scope>
    <source>
        <strain evidence="6">Nlst34</strain>
    </source>
</reference>
<dbReference type="PANTHER" id="PTHR48021:SF1">
    <property type="entry name" value="GH07001P-RELATED"/>
    <property type="match status" value="1"/>
</dbReference>
<dbReference type="SUPFAM" id="SSF103473">
    <property type="entry name" value="MFS general substrate transporter"/>
    <property type="match status" value="1"/>
</dbReference>
<feature type="transmembrane region" description="Helical" evidence="5">
    <location>
        <begin position="400"/>
        <end position="421"/>
    </location>
</feature>
<accession>A0A0A8J8K0</accession>
<dbReference type="EMBL" id="AB901063">
    <property type="protein sequence ID" value="BAQ02363.1"/>
    <property type="molecule type" value="mRNA"/>
</dbReference>
<dbReference type="GO" id="GO:0016020">
    <property type="term" value="C:membrane"/>
    <property type="evidence" value="ECO:0007669"/>
    <property type="project" value="UniProtKB-SubCell"/>
</dbReference>
<dbReference type="InterPro" id="IPR005828">
    <property type="entry name" value="MFS_sugar_transport-like"/>
</dbReference>
<dbReference type="Gene3D" id="1.20.1250.20">
    <property type="entry name" value="MFS general substrate transporter like domains"/>
    <property type="match status" value="1"/>
</dbReference>
<evidence type="ECO:0000256" key="4">
    <source>
        <dbReference type="ARBA" id="ARBA00023136"/>
    </source>
</evidence>
<evidence type="ECO:0000256" key="3">
    <source>
        <dbReference type="ARBA" id="ARBA00022989"/>
    </source>
</evidence>
<keyword evidence="6" id="KW-0762">Sugar transport</keyword>
<dbReference type="AlphaFoldDB" id="A0A0A8J8K0"/>
<keyword evidence="3 5" id="KW-1133">Transmembrane helix</keyword>
<protein>
    <submittedName>
        <fullName evidence="6">Sugar transporter</fullName>
    </submittedName>
</protein>
<gene>
    <name evidence="6" type="primary">NlST</name>
</gene>
<dbReference type="InterPro" id="IPR036259">
    <property type="entry name" value="MFS_trans_sf"/>
</dbReference>
<sequence length="473" mass="52533">MMRKLHGYSFYYEKASNKFSRIGVCVGCGLYCFTSGLEHEFSLIEAQRIEQLDELPFSWSQEYWQMMGSLLGCLVSGIALCCMGRLSSLLRISLPCLILASISTYISTQVDIHSSIFLFTATLQIFLQNMSRSLAVTVTPIYILETICHYPGGQESRAMGALIALTQLPLAVSSLLATGDAQALSASRVILVLPALASVATLVLCLCAPESPRWLMQNNGCLDDATKSLLALRPRSVTHNQIAHELDHMRNDIQMTSLCKTDSYIKPLLTLSGFVLLIELMGYKAYNFYMDWALTFSGLTMNSRLVSSFIRLVSLVMSTVVSSTFPGPKSTALMLLISSGSLAFCLSTLGCSFYFLEFSTTKLMWVPATFLIIYQVFFWLGIGTYSMATCALLCPARSRCIVLILVVIVHQMASYFCQLFLPMMMSVLHPFGVFWFHAVMTSIALAYISVVIVPELKFMAKNVSVDQSVQQYF</sequence>
<name>A0A0A8J8K0_NILLU</name>
<comment type="subcellular location">
    <subcellularLocation>
        <location evidence="1">Membrane</location>
    </subcellularLocation>
</comment>
<feature type="transmembrane region" description="Helical" evidence="5">
    <location>
        <begin position="433"/>
        <end position="453"/>
    </location>
</feature>
<dbReference type="GO" id="GO:0022857">
    <property type="term" value="F:transmembrane transporter activity"/>
    <property type="evidence" value="ECO:0007669"/>
    <property type="project" value="InterPro"/>
</dbReference>
<feature type="transmembrane region" description="Helical" evidence="5">
    <location>
        <begin position="189"/>
        <end position="208"/>
    </location>
</feature>
<keyword evidence="4 5" id="KW-0472">Membrane</keyword>
<evidence type="ECO:0000256" key="5">
    <source>
        <dbReference type="SAM" id="Phobius"/>
    </source>
</evidence>
<evidence type="ECO:0000256" key="1">
    <source>
        <dbReference type="ARBA" id="ARBA00004370"/>
    </source>
</evidence>